<dbReference type="EMBL" id="GDAI01002626">
    <property type="protein sequence ID" value="JAI14977.1"/>
    <property type="molecule type" value="mRNA"/>
</dbReference>
<evidence type="ECO:0000313" key="3">
    <source>
        <dbReference type="EMBL" id="JAI14977.1"/>
    </source>
</evidence>
<dbReference type="InterPro" id="IPR050951">
    <property type="entry name" value="Retrovirus_Pol_polyprotein"/>
</dbReference>
<dbReference type="FunFam" id="1.10.340.70:FF:000001">
    <property type="entry name" value="Retrovirus-related Pol polyprotein from transposon gypsy-like Protein"/>
    <property type="match status" value="1"/>
</dbReference>
<feature type="non-terminal residue" evidence="3">
    <location>
        <position position="187"/>
    </location>
</feature>
<protein>
    <recommendedName>
        <fullName evidence="1">RNA-directed DNA polymerase</fullName>
        <ecNumber evidence="1">2.7.7.49</ecNumber>
    </recommendedName>
</protein>
<dbReference type="PANTHER" id="PTHR37984">
    <property type="entry name" value="PROTEIN CBG26694"/>
    <property type="match status" value="1"/>
</dbReference>
<feature type="non-terminal residue" evidence="3">
    <location>
        <position position="1"/>
    </location>
</feature>
<name>A0A0K8TKS6_TABBR</name>
<evidence type="ECO:0000256" key="1">
    <source>
        <dbReference type="ARBA" id="ARBA00012493"/>
    </source>
</evidence>
<dbReference type="EC" id="2.7.7.49" evidence="1"/>
<dbReference type="InterPro" id="IPR041588">
    <property type="entry name" value="Integrase_H2C2"/>
</dbReference>
<proteinExistence type="evidence at transcript level"/>
<dbReference type="AlphaFoldDB" id="A0A0K8TKS6"/>
<dbReference type="GO" id="GO:0003964">
    <property type="term" value="F:RNA-directed DNA polymerase activity"/>
    <property type="evidence" value="ECO:0007669"/>
    <property type="project" value="UniProtKB-EC"/>
</dbReference>
<feature type="domain" description="Integrase zinc-binding" evidence="2">
    <location>
        <begin position="149"/>
        <end position="186"/>
    </location>
</feature>
<dbReference type="PANTHER" id="PTHR37984:SF5">
    <property type="entry name" value="PROTEIN NYNRIN-LIKE"/>
    <property type="match status" value="1"/>
</dbReference>
<dbReference type="Pfam" id="PF17921">
    <property type="entry name" value="Integrase_H2C2"/>
    <property type="match status" value="1"/>
</dbReference>
<sequence length="187" mass="21839">RTDHASLRWLTNFREPEGQVARWIQQLQEFDFELIHRAGKSHGNADALSRRPCASNDCSYCQRLDERTRIQARLTTIEDDFRACQIADPILKSVHNWLTQQQRPPREEVRDQAPELKAYWSMFSSLFLCDGKACRHTSQTMDQHHQLLVPQGKIQDVLKLSHDSPTGGHFGVKKTTDRVKKHFYWVN</sequence>
<reference evidence="3" key="1">
    <citation type="journal article" date="2015" name="Insect Biochem. Mol. Biol.">
        <title>An insight into the sialome of the horse fly, Tabanus bromius.</title>
        <authorList>
            <person name="Ribeiro J.M."/>
            <person name="Kazimirova M."/>
            <person name="Takac P."/>
            <person name="Andersen J.F."/>
            <person name="Francischetti I.M."/>
        </authorList>
    </citation>
    <scope>NUCLEOTIDE SEQUENCE</scope>
</reference>
<organism evidence="3">
    <name type="scientific">Tabanus bromius</name>
    <name type="common">Band-eyed brown horse fly</name>
    <dbReference type="NCBI Taxonomy" id="304241"/>
    <lineage>
        <taxon>Eukaryota</taxon>
        <taxon>Metazoa</taxon>
        <taxon>Ecdysozoa</taxon>
        <taxon>Arthropoda</taxon>
        <taxon>Hexapoda</taxon>
        <taxon>Insecta</taxon>
        <taxon>Pterygota</taxon>
        <taxon>Neoptera</taxon>
        <taxon>Endopterygota</taxon>
        <taxon>Diptera</taxon>
        <taxon>Brachycera</taxon>
        <taxon>Tabanomorpha</taxon>
        <taxon>Tabanoidea</taxon>
        <taxon>Tabanidae</taxon>
        <taxon>Tabanus</taxon>
    </lineage>
</organism>
<dbReference type="Gene3D" id="1.10.340.70">
    <property type="match status" value="1"/>
</dbReference>
<evidence type="ECO:0000259" key="2">
    <source>
        <dbReference type="Pfam" id="PF17921"/>
    </source>
</evidence>
<accession>A0A0K8TKS6</accession>